<evidence type="ECO:0008006" key="3">
    <source>
        <dbReference type="Google" id="ProtNLM"/>
    </source>
</evidence>
<proteinExistence type="predicted"/>
<dbReference type="EMBL" id="JARJCW010000036">
    <property type="protein sequence ID" value="KAJ7207442.1"/>
    <property type="molecule type" value="Genomic_DNA"/>
</dbReference>
<evidence type="ECO:0000313" key="1">
    <source>
        <dbReference type="EMBL" id="KAJ7207442.1"/>
    </source>
</evidence>
<organism evidence="1 2">
    <name type="scientific">Mycena pura</name>
    <dbReference type="NCBI Taxonomy" id="153505"/>
    <lineage>
        <taxon>Eukaryota</taxon>
        <taxon>Fungi</taxon>
        <taxon>Dikarya</taxon>
        <taxon>Basidiomycota</taxon>
        <taxon>Agaricomycotina</taxon>
        <taxon>Agaricomycetes</taxon>
        <taxon>Agaricomycetidae</taxon>
        <taxon>Agaricales</taxon>
        <taxon>Marasmiineae</taxon>
        <taxon>Mycenaceae</taxon>
        <taxon>Mycena</taxon>
    </lineage>
</organism>
<evidence type="ECO:0000313" key="2">
    <source>
        <dbReference type="Proteomes" id="UP001219525"/>
    </source>
</evidence>
<accession>A0AAD6VA96</accession>
<sequence length="186" mass="20908">MHSACISVTDNDRAHVSVQWLVQQVMKRGLVVRHLLRIRHTSSGSVHYLAVLPDGRYICNCCMPLNLGIPCRHYFRAWIDVQGLPFHISLIRPRWYQDPGFATESIPAVSRTHELQPGEFKFETSLIRTVFASNPIDTTSHAGTPPLRTQTLPARADVQAAIRPLMAGVQTTEQVKDLVKSLQGFQ</sequence>
<name>A0AAD6VA96_9AGAR</name>
<protein>
    <recommendedName>
        <fullName evidence="3">SWIM-type domain-containing protein</fullName>
    </recommendedName>
</protein>
<dbReference type="Proteomes" id="UP001219525">
    <property type="component" value="Unassembled WGS sequence"/>
</dbReference>
<reference evidence="1" key="1">
    <citation type="submission" date="2023-03" db="EMBL/GenBank/DDBJ databases">
        <title>Massive genome expansion in bonnet fungi (Mycena s.s.) driven by repeated elements and novel gene families across ecological guilds.</title>
        <authorList>
            <consortium name="Lawrence Berkeley National Laboratory"/>
            <person name="Harder C.B."/>
            <person name="Miyauchi S."/>
            <person name="Viragh M."/>
            <person name="Kuo A."/>
            <person name="Thoen E."/>
            <person name="Andreopoulos B."/>
            <person name="Lu D."/>
            <person name="Skrede I."/>
            <person name="Drula E."/>
            <person name="Henrissat B."/>
            <person name="Morin E."/>
            <person name="Kohler A."/>
            <person name="Barry K."/>
            <person name="LaButti K."/>
            <person name="Morin E."/>
            <person name="Salamov A."/>
            <person name="Lipzen A."/>
            <person name="Mereny Z."/>
            <person name="Hegedus B."/>
            <person name="Baldrian P."/>
            <person name="Stursova M."/>
            <person name="Weitz H."/>
            <person name="Taylor A."/>
            <person name="Grigoriev I.V."/>
            <person name="Nagy L.G."/>
            <person name="Martin F."/>
            <person name="Kauserud H."/>
        </authorList>
    </citation>
    <scope>NUCLEOTIDE SEQUENCE</scope>
    <source>
        <strain evidence="1">9144</strain>
    </source>
</reference>
<dbReference type="AlphaFoldDB" id="A0AAD6VA96"/>
<gene>
    <name evidence="1" type="ORF">GGX14DRAFT_366085</name>
</gene>
<keyword evidence="2" id="KW-1185">Reference proteome</keyword>
<comment type="caution">
    <text evidence="1">The sequence shown here is derived from an EMBL/GenBank/DDBJ whole genome shotgun (WGS) entry which is preliminary data.</text>
</comment>